<sequence length="76" mass="8709">MDENCSFCNLHKETVSDHTTVIGSLQSTPTEEVSSQGQSNTDKIECQAENYLNALFRKKGSRGIQWIECFFWMQET</sequence>
<evidence type="ECO:0000313" key="1">
    <source>
        <dbReference type="EMBL" id="KAH7988022.1"/>
    </source>
</evidence>
<comment type="caution">
    <text evidence="1">The sequence shown here is derived from an EMBL/GenBank/DDBJ whole genome shotgun (WGS) entry which is preliminary data.</text>
</comment>
<organism evidence="1 2">
    <name type="scientific">Sphaerodactylus townsendi</name>
    <dbReference type="NCBI Taxonomy" id="933632"/>
    <lineage>
        <taxon>Eukaryota</taxon>
        <taxon>Metazoa</taxon>
        <taxon>Chordata</taxon>
        <taxon>Craniata</taxon>
        <taxon>Vertebrata</taxon>
        <taxon>Euteleostomi</taxon>
        <taxon>Lepidosauria</taxon>
        <taxon>Squamata</taxon>
        <taxon>Bifurcata</taxon>
        <taxon>Gekkota</taxon>
        <taxon>Sphaerodactylidae</taxon>
        <taxon>Sphaerodactylus</taxon>
    </lineage>
</organism>
<evidence type="ECO:0000313" key="2">
    <source>
        <dbReference type="Proteomes" id="UP000827872"/>
    </source>
</evidence>
<accession>A0ACB8E6S6</accession>
<proteinExistence type="predicted"/>
<keyword evidence="2" id="KW-1185">Reference proteome</keyword>
<dbReference type="Proteomes" id="UP000827872">
    <property type="component" value="Linkage Group LG10"/>
</dbReference>
<name>A0ACB8E6S6_9SAUR</name>
<reference evidence="1" key="1">
    <citation type="submission" date="2021-08" db="EMBL/GenBank/DDBJ databases">
        <title>The first chromosome-level gecko genome reveals the dynamic sex chromosomes of Neotropical dwarf geckos (Sphaerodactylidae: Sphaerodactylus).</title>
        <authorList>
            <person name="Pinto B.J."/>
            <person name="Keating S.E."/>
            <person name="Gamble T."/>
        </authorList>
    </citation>
    <scope>NUCLEOTIDE SEQUENCE</scope>
    <source>
        <strain evidence="1">TG3544</strain>
    </source>
</reference>
<dbReference type="EMBL" id="CM037623">
    <property type="protein sequence ID" value="KAH7988022.1"/>
    <property type="molecule type" value="Genomic_DNA"/>
</dbReference>
<gene>
    <name evidence="1" type="ORF">K3G42_003708</name>
</gene>
<protein>
    <submittedName>
        <fullName evidence="1">Uncharacterized protein</fullName>
    </submittedName>
</protein>